<dbReference type="PANTHER" id="PTHR31302:SF31">
    <property type="entry name" value="PHOSPHODIESTERASE YAEI"/>
    <property type="match status" value="1"/>
</dbReference>
<dbReference type="GO" id="GO:0008758">
    <property type="term" value="F:UDP-2,3-diacylglucosamine hydrolase activity"/>
    <property type="evidence" value="ECO:0007669"/>
    <property type="project" value="TreeGrafter"/>
</dbReference>
<feature type="transmembrane region" description="Helical" evidence="3">
    <location>
        <begin position="38"/>
        <end position="56"/>
    </location>
</feature>
<keyword evidence="3" id="KW-1133">Transmembrane helix</keyword>
<proteinExistence type="predicted"/>
<sequence>MWRMIIFGTVASLIWGGAHVYAGWSLARFLRSKKAKRVLWGLLAASFAVTLAASILRRTAPEMAMAGVLQWVAYLAMGSFALLLFLVVARDLGLLTFGAMRRWVIPPAASRATSDDGPEDPSRRELFRHTVNASIVGVAASGTGLGYHEARKLAEVVEVDVAVEGLAPQLDGLRIAQISDIHVGPTIKRDYLQAVVDRVNGLEPDLIALTGDMVDGYVDDMRNDVAPIRDLQAPLGAYFVPGNHEYYWDGPAWCDEVERCGMQPLINSHRVVEVDGARLLVGGVTDYRAGARVDGHTSDPHKALEGAPEADFRLLLAHQPKSVWEAAKAGFDLQLSGHTHGGQFWPWSLFVGLAHPFTRGLNDYEDMKIYVSRGTGYWGPPLRLGVPSEITLLTLRRKT</sequence>
<feature type="transmembrane region" description="Helical" evidence="3">
    <location>
        <begin position="6"/>
        <end position="26"/>
    </location>
</feature>
<evidence type="ECO:0000313" key="6">
    <source>
        <dbReference type="Proteomes" id="UP000315995"/>
    </source>
</evidence>
<accession>A0A4Y6PPX8</accession>
<dbReference type="InterPro" id="IPR029052">
    <property type="entry name" value="Metallo-depent_PP-like"/>
</dbReference>
<dbReference type="OrthoDB" id="9780884at2"/>
<keyword evidence="6" id="KW-1185">Reference proteome</keyword>
<dbReference type="InterPro" id="IPR004843">
    <property type="entry name" value="Calcineurin-like_PHP"/>
</dbReference>
<evidence type="ECO:0000256" key="1">
    <source>
        <dbReference type="ARBA" id="ARBA00022723"/>
    </source>
</evidence>
<feature type="transmembrane region" description="Helical" evidence="3">
    <location>
        <begin position="68"/>
        <end position="92"/>
    </location>
</feature>
<accession>A0A5B8Y0S4</accession>
<dbReference type="GO" id="GO:0016020">
    <property type="term" value="C:membrane"/>
    <property type="evidence" value="ECO:0007669"/>
    <property type="project" value="GOC"/>
</dbReference>
<evidence type="ECO:0000259" key="4">
    <source>
        <dbReference type="Pfam" id="PF00149"/>
    </source>
</evidence>
<dbReference type="SUPFAM" id="SSF56300">
    <property type="entry name" value="Metallo-dependent phosphatases"/>
    <property type="match status" value="1"/>
</dbReference>
<evidence type="ECO:0000256" key="3">
    <source>
        <dbReference type="SAM" id="Phobius"/>
    </source>
</evidence>
<dbReference type="GO" id="GO:0009245">
    <property type="term" value="P:lipid A biosynthetic process"/>
    <property type="evidence" value="ECO:0007669"/>
    <property type="project" value="TreeGrafter"/>
</dbReference>
<reference evidence="5 6" key="1">
    <citation type="submission" date="2019-06" db="EMBL/GenBank/DDBJ databases">
        <title>Persicimonas caeni gen. nov., sp. nov., a predatory bacterium isolated from solar saltern.</title>
        <authorList>
            <person name="Wang S."/>
        </authorList>
    </citation>
    <scope>NUCLEOTIDE SEQUENCE [LARGE SCALE GENOMIC DNA]</scope>
    <source>
        <strain evidence="5 6">YN101</strain>
    </source>
</reference>
<name>A0A4Y6PPX8_PERCE</name>
<gene>
    <name evidence="5" type="ORF">FIV42_06535</name>
</gene>
<dbReference type="InterPro" id="IPR051158">
    <property type="entry name" value="Metallophosphoesterase_sf"/>
</dbReference>
<dbReference type="Proteomes" id="UP000315995">
    <property type="component" value="Chromosome"/>
</dbReference>
<keyword evidence="3" id="KW-0812">Transmembrane</keyword>
<dbReference type="AlphaFoldDB" id="A0A4Y6PPX8"/>
<dbReference type="GO" id="GO:0046872">
    <property type="term" value="F:metal ion binding"/>
    <property type="evidence" value="ECO:0007669"/>
    <property type="project" value="UniProtKB-KW"/>
</dbReference>
<dbReference type="CDD" id="cd07385">
    <property type="entry name" value="MPP_YkuE_C"/>
    <property type="match status" value="1"/>
</dbReference>
<dbReference type="RefSeq" id="WP_141196894.1">
    <property type="nucleotide sequence ID" value="NZ_CP041186.1"/>
</dbReference>
<keyword evidence="1" id="KW-0479">Metal-binding</keyword>
<keyword evidence="2" id="KW-0378">Hydrolase</keyword>
<organism evidence="5 6">
    <name type="scientific">Persicimonas caeni</name>
    <dbReference type="NCBI Taxonomy" id="2292766"/>
    <lineage>
        <taxon>Bacteria</taxon>
        <taxon>Deltaproteobacteria</taxon>
        <taxon>Bradymonadales</taxon>
        <taxon>Bradymonadaceae</taxon>
        <taxon>Persicimonas</taxon>
    </lineage>
</organism>
<feature type="domain" description="Calcineurin-like phosphoesterase" evidence="4">
    <location>
        <begin position="173"/>
        <end position="341"/>
    </location>
</feature>
<keyword evidence="3" id="KW-0472">Membrane</keyword>
<dbReference type="EMBL" id="CP041186">
    <property type="protein sequence ID" value="QDG50401.1"/>
    <property type="molecule type" value="Genomic_DNA"/>
</dbReference>
<protein>
    <submittedName>
        <fullName evidence="5">Metallophosphoesterase</fullName>
    </submittedName>
</protein>
<dbReference type="Pfam" id="PF00149">
    <property type="entry name" value="Metallophos"/>
    <property type="match status" value="1"/>
</dbReference>
<evidence type="ECO:0000313" key="5">
    <source>
        <dbReference type="EMBL" id="QDG50401.1"/>
    </source>
</evidence>
<dbReference type="PANTHER" id="PTHR31302">
    <property type="entry name" value="TRANSMEMBRANE PROTEIN WITH METALLOPHOSPHOESTERASE DOMAIN-RELATED"/>
    <property type="match status" value="1"/>
</dbReference>
<evidence type="ECO:0000256" key="2">
    <source>
        <dbReference type="ARBA" id="ARBA00022801"/>
    </source>
</evidence>
<dbReference type="Gene3D" id="3.60.21.10">
    <property type="match status" value="1"/>
</dbReference>